<evidence type="ECO:0000313" key="4">
    <source>
        <dbReference type="EMBL" id="RWX81591.1"/>
    </source>
</evidence>
<dbReference type="AlphaFoldDB" id="A0A3S3VQ75"/>
<comment type="caution">
    <text evidence="4">The sequence shown here is derived from an EMBL/GenBank/DDBJ whole genome shotgun (WGS) entry which is preliminary data.</text>
</comment>
<keyword evidence="2" id="KW-0732">Signal</keyword>
<keyword evidence="5" id="KW-1185">Reference proteome</keyword>
<keyword evidence="1" id="KW-0175">Coiled coil</keyword>
<dbReference type="InterPro" id="IPR037291">
    <property type="entry name" value="DUF4139"/>
</dbReference>
<accession>A0A3S3VQ75</accession>
<evidence type="ECO:0000256" key="2">
    <source>
        <dbReference type="SAM" id="SignalP"/>
    </source>
</evidence>
<dbReference type="Proteomes" id="UP000287687">
    <property type="component" value="Unassembled WGS sequence"/>
</dbReference>
<feature type="signal peptide" evidence="2">
    <location>
        <begin position="1"/>
        <end position="21"/>
    </location>
</feature>
<dbReference type="EMBL" id="SBIP01000001">
    <property type="protein sequence ID" value="RWX81591.1"/>
    <property type="molecule type" value="Genomic_DNA"/>
</dbReference>
<dbReference type="OrthoDB" id="580912at2"/>
<dbReference type="RefSeq" id="WP_128441567.1">
    <property type="nucleotide sequence ID" value="NZ_SBIP01000001.1"/>
</dbReference>
<evidence type="ECO:0000256" key="1">
    <source>
        <dbReference type="SAM" id="Coils"/>
    </source>
</evidence>
<sequence>MITKRVLTAIFIALVSTTAFAAVNGPVKSVTLSSGGLAEIVRSAEVGNDSEITIQVPLDQIDDVLKSLIVRDSKGRVKNLSLAGPNPVEETFRTLPFKAPDLSSMPKLLDAIKGTRVKAGDKEGIVLGVTASEGEKTAKTWQLSLMTDAGEIAMAPVPGTKVEILDATVKAKLRTAMDVIAKGNTDGARTVTLKLDGSTAREVDISYVVPAPIWKTSYRLVTGKEGEVRLQAWAVFENASGEDWNGVGVTLSSGKPVTLKQALHQHFMRDRTEVLVDTAAASLPAVATAEPMDARREFNASNMPKARLMTDSMPAPAPFAMAGGEQSNAAEHDVTSIFALKGTYDIKNGDTISVPIIDQSVKAEMVSLYRAGMASEHPVAAALIENNAGISLPPGIMTVYDGTAGYVGDAQINGLPRGEKQSVSFAVDQKVNVSSSIKSDQRIVSLKVVDGMIHTKSMTVETAAYNITGAQDGERTVVVEVPKRSGWTFKADAQDEATASDYRIKVKLMASEQKTVETRFELVNDETISLIDADVFTLESWQQAAVDAETKTKLEELAKARSSQNDAQLKLQALDQDYNRASEEQARVRENLHAVGDGDTKNRFDKQLNVLEDRLGSIEGQRVELRKALDGFTAEVKAIIRTF</sequence>
<reference evidence="4 5" key="1">
    <citation type="submission" date="2019-01" db="EMBL/GenBank/DDBJ databases">
        <title>The draft genome of Rhizobium sp. 24NR.</title>
        <authorList>
            <person name="Liu L."/>
            <person name="Liang L."/>
            <person name="Shi S."/>
            <person name="Xu L."/>
            <person name="Wang X."/>
            <person name="Li L."/>
            <person name="Zhang X."/>
        </authorList>
    </citation>
    <scope>NUCLEOTIDE SEQUENCE [LARGE SCALE GENOMIC DNA]</scope>
    <source>
        <strain evidence="4 5">24NR</strain>
    </source>
</reference>
<feature type="chain" id="PRO_5018526170" evidence="2">
    <location>
        <begin position="22"/>
        <end position="643"/>
    </location>
</feature>
<proteinExistence type="predicted"/>
<organism evidence="4 5">
    <name type="scientific">Neorhizobium lilium</name>
    <dbReference type="NCBI Taxonomy" id="2503024"/>
    <lineage>
        <taxon>Bacteria</taxon>
        <taxon>Pseudomonadati</taxon>
        <taxon>Pseudomonadota</taxon>
        <taxon>Alphaproteobacteria</taxon>
        <taxon>Hyphomicrobiales</taxon>
        <taxon>Rhizobiaceae</taxon>
        <taxon>Rhizobium/Agrobacterium group</taxon>
        <taxon>Neorhizobium</taxon>
    </lineage>
</organism>
<feature type="coiled-coil region" evidence="1">
    <location>
        <begin position="557"/>
        <end position="628"/>
    </location>
</feature>
<dbReference type="PANTHER" id="PTHR31005:SF8">
    <property type="entry name" value="DUF4139 DOMAIN-CONTAINING PROTEIN"/>
    <property type="match status" value="1"/>
</dbReference>
<feature type="domain" description="DUF4139" evidence="3">
    <location>
        <begin position="203"/>
        <end position="480"/>
    </location>
</feature>
<evidence type="ECO:0000259" key="3">
    <source>
        <dbReference type="Pfam" id="PF13598"/>
    </source>
</evidence>
<protein>
    <submittedName>
        <fullName evidence="4">DUF4139 domain-containing protein</fullName>
    </submittedName>
</protein>
<dbReference type="PANTHER" id="PTHR31005">
    <property type="entry name" value="DUF4139 DOMAIN-CONTAINING PROTEIN"/>
    <property type="match status" value="1"/>
</dbReference>
<gene>
    <name evidence="4" type="ORF">EPK99_04745</name>
</gene>
<name>A0A3S3VQ75_9HYPH</name>
<evidence type="ECO:0000313" key="5">
    <source>
        <dbReference type="Proteomes" id="UP000287687"/>
    </source>
</evidence>
<dbReference type="InterPro" id="IPR011935">
    <property type="entry name" value="CHP02231"/>
</dbReference>
<dbReference type="Pfam" id="PF13598">
    <property type="entry name" value="DUF4139"/>
    <property type="match status" value="1"/>
</dbReference>